<gene>
    <name evidence="12" type="primary">ddl</name>
    <name evidence="17" type="ORF">H6A20_08915</name>
</gene>
<dbReference type="NCBIfam" id="TIGR01205">
    <property type="entry name" value="D_ala_D_alaTIGR"/>
    <property type="match status" value="1"/>
</dbReference>
<accession>A0A938XDK7</accession>
<evidence type="ECO:0000256" key="8">
    <source>
        <dbReference type="ARBA" id="ARBA00022842"/>
    </source>
</evidence>
<dbReference type="EC" id="6.3.2.4" evidence="12"/>
<keyword evidence="11 12" id="KW-0961">Cell wall biogenesis/degradation</keyword>
<evidence type="ECO:0000256" key="2">
    <source>
        <dbReference type="ARBA" id="ARBA00010871"/>
    </source>
</evidence>
<comment type="function">
    <text evidence="12">Cell wall formation.</text>
</comment>
<keyword evidence="4 12" id="KW-0436">Ligase</keyword>
<dbReference type="Gene3D" id="3.30.470.20">
    <property type="entry name" value="ATP-grasp fold, B domain"/>
    <property type="match status" value="1"/>
</dbReference>
<comment type="subcellular location">
    <subcellularLocation>
        <location evidence="1 12">Cytoplasm</location>
    </subcellularLocation>
</comment>
<dbReference type="InterPro" id="IPR016185">
    <property type="entry name" value="PreATP-grasp_dom_sf"/>
</dbReference>
<keyword evidence="7 15" id="KW-0067">ATP-binding</keyword>
<dbReference type="GO" id="GO:0009252">
    <property type="term" value="P:peptidoglycan biosynthetic process"/>
    <property type="evidence" value="ECO:0007669"/>
    <property type="project" value="UniProtKB-UniRule"/>
</dbReference>
<dbReference type="PIRSF" id="PIRSF039102">
    <property type="entry name" value="Ddl/VanB"/>
    <property type="match status" value="1"/>
</dbReference>
<dbReference type="HAMAP" id="MF_00047">
    <property type="entry name" value="Dala_Dala_lig"/>
    <property type="match status" value="1"/>
</dbReference>
<dbReference type="PROSITE" id="PS00844">
    <property type="entry name" value="DALA_DALA_LIGASE_2"/>
    <property type="match status" value="1"/>
</dbReference>
<dbReference type="GO" id="GO:0008360">
    <property type="term" value="P:regulation of cell shape"/>
    <property type="evidence" value="ECO:0007669"/>
    <property type="project" value="UniProtKB-KW"/>
</dbReference>
<comment type="catalytic activity">
    <reaction evidence="12">
        <text>2 D-alanine + ATP = D-alanyl-D-alanine + ADP + phosphate + H(+)</text>
        <dbReference type="Rhea" id="RHEA:11224"/>
        <dbReference type="ChEBI" id="CHEBI:15378"/>
        <dbReference type="ChEBI" id="CHEBI:30616"/>
        <dbReference type="ChEBI" id="CHEBI:43474"/>
        <dbReference type="ChEBI" id="CHEBI:57416"/>
        <dbReference type="ChEBI" id="CHEBI:57822"/>
        <dbReference type="ChEBI" id="CHEBI:456216"/>
        <dbReference type="EC" id="6.3.2.4"/>
    </reaction>
</comment>
<dbReference type="PROSITE" id="PS50975">
    <property type="entry name" value="ATP_GRASP"/>
    <property type="match status" value="1"/>
</dbReference>
<keyword evidence="10 12" id="KW-0573">Peptidoglycan synthesis</keyword>
<evidence type="ECO:0000256" key="3">
    <source>
        <dbReference type="ARBA" id="ARBA00022490"/>
    </source>
</evidence>
<dbReference type="SUPFAM" id="SSF52440">
    <property type="entry name" value="PreATP-grasp domain"/>
    <property type="match status" value="1"/>
</dbReference>
<dbReference type="RefSeq" id="WP_204906769.1">
    <property type="nucleotide sequence ID" value="NZ_JACJKS010000011.1"/>
</dbReference>
<organism evidence="17 18">
    <name type="scientific">Mordavella massiliensis</name>
    <dbReference type="NCBI Taxonomy" id="1871024"/>
    <lineage>
        <taxon>Bacteria</taxon>
        <taxon>Bacillati</taxon>
        <taxon>Bacillota</taxon>
        <taxon>Clostridia</taxon>
        <taxon>Eubacteriales</taxon>
        <taxon>Clostridiaceae</taxon>
        <taxon>Mordavella</taxon>
    </lineage>
</organism>
<keyword evidence="3 12" id="KW-0963">Cytoplasm</keyword>
<dbReference type="Pfam" id="PF01820">
    <property type="entry name" value="Dala_Dala_lig_N"/>
    <property type="match status" value="1"/>
</dbReference>
<feature type="binding site" evidence="14">
    <location>
        <position position="314"/>
    </location>
    <ligand>
        <name>Mg(2+)</name>
        <dbReference type="ChEBI" id="CHEBI:18420"/>
        <label>2</label>
    </ligand>
</feature>
<dbReference type="NCBIfam" id="NF002378">
    <property type="entry name" value="PRK01372.1"/>
    <property type="match status" value="1"/>
</dbReference>
<keyword evidence="8 14" id="KW-0460">Magnesium</keyword>
<sequence>MNIIVLAGGCSSERDVSLSSGGSICRALRERGHNAYLLDSFLGLPDAPEHLEDVFTLPGGGLEIATGIQVAEPDLQALWASRPGDSRSQLGPNVIELCALADITFIGLHGGIGEDGRLQAAFDTLGIRYTGPDSLGCALSMDKGVTKELFHSSGVPTPYGTHITRKDKDISLEELQIPLPLVVKPCSGGSSIGVHFAHTEEEYQEAMRLSFEKEDEVVIEPFIDGREYACGIFDGQALPLVEIIPDGGVFDYVHKYQSGGASEICPATSVDAETTAAIQKAGVLAAQALRLNVYCRADFIVDKRTGQFFCLEVNSLPGMTDASLLPKAARAAGYEYGEFCERIIEKSMEARYR</sequence>
<feature type="binding site" evidence="14">
    <location>
        <position position="312"/>
    </location>
    <ligand>
        <name>Mg(2+)</name>
        <dbReference type="ChEBI" id="CHEBI:18420"/>
        <label>2</label>
    </ligand>
</feature>
<dbReference type="InterPro" id="IPR011127">
    <property type="entry name" value="Dala_Dala_lig_N"/>
</dbReference>
<evidence type="ECO:0000256" key="10">
    <source>
        <dbReference type="ARBA" id="ARBA00022984"/>
    </source>
</evidence>
<evidence type="ECO:0000256" key="9">
    <source>
        <dbReference type="ARBA" id="ARBA00022960"/>
    </source>
</evidence>
<keyword evidence="14" id="KW-0464">Manganese</keyword>
<dbReference type="AlphaFoldDB" id="A0A938XDK7"/>
<dbReference type="GO" id="GO:0046872">
    <property type="term" value="F:metal ion binding"/>
    <property type="evidence" value="ECO:0007669"/>
    <property type="project" value="UniProtKB-KW"/>
</dbReference>
<reference evidence="17" key="2">
    <citation type="journal article" date="2021" name="Sci. Rep.">
        <title>The distribution of antibiotic resistance genes in chicken gut microbiota commensals.</title>
        <authorList>
            <person name="Juricova H."/>
            <person name="Matiasovicova J."/>
            <person name="Kubasova T."/>
            <person name="Cejkova D."/>
            <person name="Rychlik I."/>
        </authorList>
    </citation>
    <scope>NUCLEOTIDE SEQUENCE</scope>
    <source>
        <strain evidence="17">An582</strain>
    </source>
</reference>
<evidence type="ECO:0000256" key="5">
    <source>
        <dbReference type="ARBA" id="ARBA00022723"/>
    </source>
</evidence>
<evidence type="ECO:0000256" key="1">
    <source>
        <dbReference type="ARBA" id="ARBA00004496"/>
    </source>
</evidence>
<name>A0A938XDK7_9CLOT</name>
<evidence type="ECO:0000259" key="16">
    <source>
        <dbReference type="PROSITE" id="PS50975"/>
    </source>
</evidence>
<dbReference type="Gene3D" id="3.40.50.20">
    <property type="match status" value="1"/>
</dbReference>
<comment type="similarity">
    <text evidence="2 12">Belongs to the D-alanine--D-alanine ligase family.</text>
</comment>
<dbReference type="PANTHER" id="PTHR23132">
    <property type="entry name" value="D-ALANINE--D-ALANINE LIGASE"/>
    <property type="match status" value="1"/>
</dbReference>
<comment type="caution">
    <text evidence="17">The sequence shown here is derived from an EMBL/GenBank/DDBJ whole genome shotgun (WGS) entry which is preliminary data.</text>
</comment>
<evidence type="ECO:0000256" key="11">
    <source>
        <dbReference type="ARBA" id="ARBA00023316"/>
    </source>
</evidence>
<proteinExistence type="inferred from homology"/>
<evidence type="ECO:0000313" key="18">
    <source>
        <dbReference type="Proteomes" id="UP000705508"/>
    </source>
</evidence>
<dbReference type="Pfam" id="PF07478">
    <property type="entry name" value="Dala_Dala_lig_C"/>
    <property type="match status" value="1"/>
</dbReference>
<keyword evidence="6 15" id="KW-0547">Nucleotide-binding</keyword>
<keyword evidence="9 12" id="KW-0133">Cell shape</keyword>
<comment type="pathway">
    <text evidence="12">Cell wall biogenesis; peptidoglycan biosynthesis.</text>
</comment>
<dbReference type="InterPro" id="IPR013815">
    <property type="entry name" value="ATP_grasp_subdomain_1"/>
</dbReference>
<feature type="binding site" evidence="14">
    <location>
        <position position="298"/>
    </location>
    <ligand>
        <name>Mg(2+)</name>
        <dbReference type="ChEBI" id="CHEBI:18420"/>
        <label>1</label>
    </ligand>
</feature>
<feature type="active site" evidence="13">
    <location>
        <position position="13"/>
    </location>
</feature>
<feature type="binding site" evidence="14">
    <location>
        <position position="312"/>
    </location>
    <ligand>
        <name>Mg(2+)</name>
        <dbReference type="ChEBI" id="CHEBI:18420"/>
        <label>1</label>
    </ligand>
</feature>
<dbReference type="Gene3D" id="3.30.1490.20">
    <property type="entry name" value="ATP-grasp fold, A domain"/>
    <property type="match status" value="1"/>
</dbReference>
<comment type="cofactor">
    <cofactor evidence="14">
        <name>Mg(2+)</name>
        <dbReference type="ChEBI" id="CHEBI:18420"/>
    </cofactor>
    <cofactor evidence="14">
        <name>Mn(2+)</name>
        <dbReference type="ChEBI" id="CHEBI:29035"/>
    </cofactor>
    <text evidence="14">Binds 2 magnesium or manganese ions per subunit.</text>
</comment>
<keyword evidence="5 14" id="KW-0479">Metal-binding</keyword>
<dbReference type="PROSITE" id="PS00843">
    <property type="entry name" value="DALA_DALA_LIGASE_1"/>
    <property type="match status" value="1"/>
</dbReference>
<feature type="active site" evidence="13">
    <location>
        <position position="323"/>
    </location>
</feature>
<reference evidence="17" key="1">
    <citation type="submission" date="2020-08" db="EMBL/GenBank/DDBJ databases">
        <authorList>
            <person name="Cejkova D."/>
            <person name="Kubasova T."/>
            <person name="Jahodarova E."/>
            <person name="Rychlik I."/>
        </authorList>
    </citation>
    <scope>NUCLEOTIDE SEQUENCE</scope>
    <source>
        <strain evidence="17">An582</strain>
    </source>
</reference>
<dbReference type="InterPro" id="IPR011761">
    <property type="entry name" value="ATP-grasp"/>
</dbReference>
<evidence type="ECO:0000256" key="13">
    <source>
        <dbReference type="PIRSR" id="PIRSR039102-1"/>
    </source>
</evidence>
<evidence type="ECO:0000256" key="6">
    <source>
        <dbReference type="ARBA" id="ARBA00022741"/>
    </source>
</evidence>
<evidence type="ECO:0000256" key="14">
    <source>
        <dbReference type="PIRSR" id="PIRSR039102-3"/>
    </source>
</evidence>
<dbReference type="SUPFAM" id="SSF56059">
    <property type="entry name" value="Glutathione synthetase ATP-binding domain-like"/>
    <property type="match status" value="1"/>
</dbReference>
<dbReference type="GO" id="GO:0008716">
    <property type="term" value="F:D-alanine-D-alanine ligase activity"/>
    <property type="evidence" value="ECO:0007669"/>
    <property type="project" value="UniProtKB-UniRule"/>
</dbReference>
<dbReference type="GO" id="GO:0005737">
    <property type="term" value="C:cytoplasm"/>
    <property type="evidence" value="ECO:0007669"/>
    <property type="project" value="UniProtKB-SubCell"/>
</dbReference>
<dbReference type="InterPro" id="IPR005905">
    <property type="entry name" value="D_ala_D_ala"/>
</dbReference>
<dbReference type="InterPro" id="IPR000291">
    <property type="entry name" value="D-Ala_lig_Van_CS"/>
</dbReference>
<dbReference type="GO" id="GO:0071555">
    <property type="term" value="P:cell wall organization"/>
    <property type="evidence" value="ECO:0007669"/>
    <property type="project" value="UniProtKB-KW"/>
</dbReference>
<evidence type="ECO:0000313" key="17">
    <source>
        <dbReference type="EMBL" id="MBM6948769.1"/>
    </source>
</evidence>
<evidence type="ECO:0000256" key="7">
    <source>
        <dbReference type="ARBA" id="ARBA00022840"/>
    </source>
</evidence>
<protein>
    <recommendedName>
        <fullName evidence="12">D-alanine--D-alanine ligase</fullName>
        <ecNumber evidence="12">6.3.2.4</ecNumber>
    </recommendedName>
    <alternativeName>
        <fullName evidence="12">D-Ala-D-Ala ligase</fullName>
    </alternativeName>
    <alternativeName>
        <fullName evidence="12">D-alanylalanine synthetase</fullName>
    </alternativeName>
</protein>
<dbReference type="GO" id="GO:0005524">
    <property type="term" value="F:ATP binding"/>
    <property type="evidence" value="ECO:0007669"/>
    <property type="project" value="UniProtKB-UniRule"/>
</dbReference>
<evidence type="ECO:0000256" key="15">
    <source>
        <dbReference type="PROSITE-ProRule" id="PRU00409"/>
    </source>
</evidence>
<evidence type="ECO:0000256" key="4">
    <source>
        <dbReference type="ARBA" id="ARBA00022598"/>
    </source>
</evidence>
<evidence type="ECO:0000256" key="12">
    <source>
        <dbReference type="HAMAP-Rule" id="MF_00047"/>
    </source>
</evidence>
<dbReference type="InterPro" id="IPR011095">
    <property type="entry name" value="Dala_Dala_lig_C"/>
</dbReference>
<dbReference type="EMBL" id="JACJKS010000011">
    <property type="protein sequence ID" value="MBM6948769.1"/>
    <property type="molecule type" value="Genomic_DNA"/>
</dbReference>
<feature type="domain" description="ATP-grasp" evidence="16">
    <location>
        <begin position="147"/>
        <end position="345"/>
    </location>
</feature>
<dbReference type="Proteomes" id="UP000705508">
    <property type="component" value="Unassembled WGS sequence"/>
</dbReference>
<dbReference type="PANTHER" id="PTHR23132:SF23">
    <property type="entry name" value="D-ALANINE--D-ALANINE LIGASE B"/>
    <property type="match status" value="1"/>
</dbReference>
<feature type="active site" evidence="13">
    <location>
        <position position="190"/>
    </location>
</feature>